<name>A0A0N5ATH2_9BILA</name>
<evidence type="ECO:0000256" key="1">
    <source>
        <dbReference type="SAM" id="MobiDB-lite"/>
    </source>
</evidence>
<evidence type="ECO:0000313" key="2">
    <source>
        <dbReference type="Proteomes" id="UP000046393"/>
    </source>
</evidence>
<accession>A0A0N5ATH2</accession>
<feature type="compositionally biased region" description="Polar residues" evidence="1">
    <location>
        <begin position="222"/>
        <end position="248"/>
    </location>
</feature>
<protein>
    <submittedName>
        <fullName evidence="3">DUF4801 domain-containing protein</fullName>
    </submittedName>
</protein>
<dbReference type="AlphaFoldDB" id="A0A0N5ATH2"/>
<keyword evidence="2" id="KW-1185">Reference proteome</keyword>
<evidence type="ECO:0000313" key="3">
    <source>
        <dbReference type="WBParaSite" id="SMUV_0000812801-mRNA-1"/>
    </source>
</evidence>
<feature type="region of interest" description="Disordered" evidence="1">
    <location>
        <begin position="221"/>
        <end position="248"/>
    </location>
</feature>
<reference evidence="3" key="1">
    <citation type="submission" date="2017-02" db="UniProtKB">
        <authorList>
            <consortium name="WormBaseParasite"/>
        </authorList>
    </citation>
    <scope>IDENTIFICATION</scope>
</reference>
<organism evidence="2 3">
    <name type="scientific">Syphacia muris</name>
    <dbReference type="NCBI Taxonomy" id="451379"/>
    <lineage>
        <taxon>Eukaryota</taxon>
        <taxon>Metazoa</taxon>
        <taxon>Ecdysozoa</taxon>
        <taxon>Nematoda</taxon>
        <taxon>Chromadorea</taxon>
        <taxon>Rhabditida</taxon>
        <taxon>Spirurina</taxon>
        <taxon>Oxyuridomorpha</taxon>
        <taxon>Oxyuroidea</taxon>
        <taxon>Oxyuridae</taxon>
        <taxon>Syphacia</taxon>
    </lineage>
</organism>
<dbReference type="WBParaSite" id="SMUV_0000812801-mRNA-1">
    <property type="protein sequence ID" value="SMUV_0000812801-mRNA-1"/>
    <property type="gene ID" value="SMUV_0000812801"/>
</dbReference>
<sequence length="374" mass="42351">MPKHSGQYSLGKSVSYAVLPGLFPVHKRKSKKTSSKFVRLNRTVNNVQDITLISNDNQCSNIQYSNDYSSCNISCKSNCTSKISNRCSKCNGQGGKACHKSAVFRDFFVRHSKNRHRRIPVTPEPNISNDENGLLLLKDCQCSCFLQNREPVITTAGYQTKPTAVKCESCSRNIHCHRCQLTSLFLNKKRFLLDNNGYNSKSCSCYCRYCSKRDMEKKAKKSSSVVNYTTDDPSNSTGMNPSTPQNNGYSTAATISSSYYTPRLDRTFFSLFSDFDESFEKTPPTRKTPFDKVRLRTPLSLRRQTKQSPVKVLSFVQFASDVEQTPRSIYSKSSRLRVPHSSHHNNNNNSFNTGTGTCLLAFFQTFFRVFSGYC</sequence>
<dbReference type="Proteomes" id="UP000046393">
    <property type="component" value="Unplaced"/>
</dbReference>
<proteinExistence type="predicted"/>